<dbReference type="InterPro" id="IPR029061">
    <property type="entry name" value="THDP-binding"/>
</dbReference>
<name>A0A7Y6NLL8_9BURK</name>
<evidence type="ECO:0000256" key="10">
    <source>
        <dbReference type="ARBA" id="ARBA00055605"/>
    </source>
</evidence>
<dbReference type="CDD" id="cd02007">
    <property type="entry name" value="TPP_DXS"/>
    <property type="match status" value="1"/>
</dbReference>
<dbReference type="EMBL" id="JABWMJ010000002">
    <property type="protein sequence ID" value="NUZ05400.1"/>
    <property type="molecule type" value="Genomic_DNA"/>
</dbReference>
<reference evidence="13 14" key="1">
    <citation type="submission" date="2020-06" db="EMBL/GenBank/DDBJ databases">
        <title>Schlegella sp. ID0723 isolated from air conditioner.</title>
        <authorList>
            <person name="Kim D.Y."/>
            <person name="Kim D.-U."/>
        </authorList>
    </citation>
    <scope>NUCLEOTIDE SEQUENCE [LARGE SCALE GENOMIC DNA]</scope>
    <source>
        <strain evidence="13 14">ID0723</strain>
    </source>
</reference>
<comment type="catalytic activity">
    <reaction evidence="11">
        <text>D-glyceraldehyde 3-phosphate + pyruvate + H(+) = 1-deoxy-D-xylulose 5-phosphate + CO2</text>
        <dbReference type="Rhea" id="RHEA:12605"/>
        <dbReference type="ChEBI" id="CHEBI:15361"/>
        <dbReference type="ChEBI" id="CHEBI:15378"/>
        <dbReference type="ChEBI" id="CHEBI:16526"/>
        <dbReference type="ChEBI" id="CHEBI:57792"/>
        <dbReference type="ChEBI" id="CHEBI:59776"/>
        <dbReference type="EC" id="2.2.1.7"/>
    </reaction>
</comment>
<dbReference type="GO" id="GO:0008661">
    <property type="term" value="F:1-deoxy-D-xylulose-5-phosphate synthase activity"/>
    <property type="evidence" value="ECO:0007669"/>
    <property type="project" value="UniProtKB-UniRule"/>
</dbReference>
<dbReference type="GO" id="GO:0009228">
    <property type="term" value="P:thiamine biosynthetic process"/>
    <property type="evidence" value="ECO:0007669"/>
    <property type="project" value="UniProtKB-UniRule"/>
</dbReference>
<keyword evidence="14" id="KW-1185">Reference proteome</keyword>
<keyword evidence="4 11" id="KW-0808">Transferase</keyword>
<dbReference type="Pfam" id="PF13292">
    <property type="entry name" value="DXP_synthase_N"/>
    <property type="match status" value="1"/>
</dbReference>
<keyword evidence="7 11" id="KW-0784">Thiamine biosynthesis</keyword>
<dbReference type="Proteomes" id="UP000529637">
    <property type="component" value="Unassembled WGS sequence"/>
</dbReference>
<dbReference type="PROSITE" id="PS00802">
    <property type="entry name" value="TRANSKETOLASE_2"/>
    <property type="match status" value="1"/>
</dbReference>
<dbReference type="SUPFAM" id="SSF52922">
    <property type="entry name" value="TK C-terminal domain-like"/>
    <property type="match status" value="1"/>
</dbReference>
<evidence type="ECO:0000256" key="3">
    <source>
        <dbReference type="ARBA" id="ARBA00011738"/>
    </source>
</evidence>
<feature type="domain" description="Transketolase-like pyrimidine-binding" evidence="12">
    <location>
        <begin position="317"/>
        <end position="481"/>
    </location>
</feature>
<dbReference type="GO" id="GO:0019288">
    <property type="term" value="P:isopentenyl diphosphate biosynthetic process, methylerythritol 4-phosphate pathway"/>
    <property type="evidence" value="ECO:0007669"/>
    <property type="project" value="TreeGrafter"/>
</dbReference>
<comment type="caution">
    <text evidence="13">The sequence shown here is derived from an EMBL/GenBank/DDBJ whole genome shotgun (WGS) entry which is preliminary data.</text>
</comment>
<dbReference type="HAMAP" id="MF_00315">
    <property type="entry name" value="DXP_synth"/>
    <property type="match status" value="1"/>
</dbReference>
<dbReference type="EC" id="2.2.1.7" evidence="11"/>
<keyword evidence="5 11" id="KW-0479">Metal-binding</keyword>
<feature type="binding site" evidence="11">
    <location>
        <position position="78"/>
    </location>
    <ligand>
        <name>thiamine diphosphate</name>
        <dbReference type="ChEBI" id="CHEBI:58937"/>
    </ligand>
</feature>
<evidence type="ECO:0000256" key="5">
    <source>
        <dbReference type="ARBA" id="ARBA00022723"/>
    </source>
</evidence>
<comment type="cofactor">
    <cofactor evidence="11">
        <name>Mg(2+)</name>
        <dbReference type="ChEBI" id="CHEBI:18420"/>
    </cofactor>
    <text evidence="11">Binds 1 Mg(2+) ion per subunit.</text>
</comment>
<dbReference type="InterPro" id="IPR020826">
    <property type="entry name" value="Transketolase_BS"/>
</dbReference>
<dbReference type="FunFam" id="3.40.50.920:FF:000002">
    <property type="entry name" value="1-deoxy-D-xylulose-5-phosphate synthase"/>
    <property type="match status" value="1"/>
</dbReference>
<feature type="binding site" evidence="11">
    <location>
        <position position="179"/>
    </location>
    <ligand>
        <name>Mg(2+)</name>
        <dbReference type="ChEBI" id="CHEBI:18420"/>
    </ligand>
</feature>
<dbReference type="GO" id="GO:0030976">
    <property type="term" value="F:thiamine pyrophosphate binding"/>
    <property type="evidence" value="ECO:0007669"/>
    <property type="project" value="UniProtKB-UniRule"/>
</dbReference>
<comment type="subunit">
    <text evidence="3 11">Homodimer.</text>
</comment>
<dbReference type="InterPro" id="IPR049557">
    <property type="entry name" value="Transketolase_CS"/>
</dbReference>
<dbReference type="FunFam" id="3.40.50.970:FF:000005">
    <property type="entry name" value="1-deoxy-D-xylulose-5-phosphate synthase"/>
    <property type="match status" value="1"/>
</dbReference>
<evidence type="ECO:0000256" key="2">
    <source>
        <dbReference type="ARBA" id="ARBA00011081"/>
    </source>
</evidence>
<keyword evidence="8 11" id="KW-0786">Thiamine pyrophosphate</keyword>
<evidence type="ECO:0000313" key="14">
    <source>
        <dbReference type="Proteomes" id="UP000529637"/>
    </source>
</evidence>
<dbReference type="GO" id="GO:0000287">
    <property type="term" value="F:magnesium ion binding"/>
    <property type="evidence" value="ECO:0007669"/>
    <property type="project" value="UniProtKB-UniRule"/>
</dbReference>
<dbReference type="SMART" id="SM00861">
    <property type="entry name" value="Transket_pyr"/>
    <property type="match status" value="1"/>
</dbReference>
<organism evidence="13 14">
    <name type="scientific">Piscinibacter koreensis</name>
    <dbReference type="NCBI Taxonomy" id="2742824"/>
    <lineage>
        <taxon>Bacteria</taxon>
        <taxon>Pseudomonadati</taxon>
        <taxon>Pseudomonadota</taxon>
        <taxon>Betaproteobacteria</taxon>
        <taxon>Burkholderiales</taxon>
        <taxon>Sphaerotilaceae</taxon>
        <taxon>Piscinibacter</taxon>
    </lineage>
</organism>
<comment type="similarity">
    <text evidence="2 11">Belongs to the transketolase family. DXPS subfamily.</text>
</comment>
<dbReference type="Pfam" id="PF02779">
    <property type="entry name" value="Transket_pyr"/>
    <property type="match status" value="1"/>
</dbReference>
<dbReference type="PROSITE" id="PS00801">
    <property type="entry name" value="TRANSKETOLASE_1"/>
    <property type="match status" value="1"/>
</dbReference>
<feature type="binding site" evidence="11">
    <location>
        <begin position="119"/>
        <end position="121"/>
    </location>
    <ligand>
        <name>thiamine diphosphate</name>
        <dbReference type="ChEBI" id="CHEBI:58937"/>
    </ligand>
</feature>
<feature type="binding site" evidence="11">
    <location>
        <position position="179"/>
    </location>
    <ligand>
        <name>thiamine diphosphate</name>
        <dbReference type="ChEBI" id="CHEBI:58937"/>
    </ligand>
</feature>
<sequence length="640" mass="68387">MTPMKHALLEKIASPADLRRLSRAELKQLAVELRDFIVQSVAQTGGHLSSNLGTVELTIALHTVFNTPHDRLVWDVGHQTYPHKVLTGRRTRMPTLRQLGGISGFPRREESEYDTFGTAHSSTSISAALGMAVGARQKGEPRKAVAIIGDGAMTAGMAFEALNNAGVSQADMLVVLNDNDMSISPPVGALNRHLARLMSGKFYAAARDTAKTVLKNAPPLFELARRLEEHAKGMVVPGTIFEEFGFNYVGPIDGHDLDSLIPTLENLRAMRGPQFLHVVTKKGYGYKLAEADPVLYHGPGKFNPAEGLVAPKTPPKVTFTQVFGEWLCDMAAKDERLVGITPAMREGSGLVEFERRFPRRYHDVGIAEQHAVTFAAGLACEGLKPVVAIYSTFLQRAYDQLIHDVAIQNLPVVFALDRGGLVGADGPTHAGAYDLAFLRCIPNVAVLAPADENETRQALYTAFMHDGPAAVRYPRGSGVGVAVSAEMTAIPFGTGERRREIARPAGQGGPRIAILAFGTLLYPALAAADKLDATVANMRFVKPLDTALVAELARTHDALVTIEEGCVMGGAGSAVLEALAAAGIEIPVLTLGIPDVFVEHGDPARLLAQIGLDAAGIEQSIRRRFGVPAAPVLVRSAAGP</sequence>
<dbReference type="CDD" id="cd07033">
    <property type="entry name" value="TPP_PYR_DXS_TK_like"/>
    <property type="match status" value="1"/>
</dbReference>
<dbReference type="Gene3D" id="3.40.50.920">
    <property type="match status" value="1"/>
</dbReference>
<feature type="binding site" evidence="11">
    <location>
        <position position="150"/>
    </location>
    <ligand>
        <name>Mg(2+)</name>
        <dbReference type="ChEBI" id="CHEBI:18420"/>
    </ligand>
</feature>
<evidence type="ECO:0000256" key="9">
    <source>
        <dbReference type="ARBA" id="ARBA00023229"/>
    </source>
</evidence>
<dbReference type="GO" id="GO:0016114">
    <property type="term" value="P:terpenoid biosynthetic process"/>
    <property type="evidence" value="ECO:0007669"/>
    <property type="project" value="UniProtKB-UniRule"/>
</dbReference>
<comment type="cofactor">
    <cofactor evidence="11">
        <name>thiamine diphosphate</name>
        <dbReference type="ChEBI" id="CHEBI:58937"/>
    </cofactor>
    <text evidence="11">Binds 1 thiamine pyrophosphate per subunit.</text>
</comment>
<dbReference type="Pfam" id="PF02780">
    <property type="entry name" value="Transketolase_C"/>
    <property type="match status" value="1"/>
</dbReference>
<evidence type="ECO:0000259" key="12">
    <source>
        <dbReference type="SMART" id="SM00861"/>
    </source>
</evidence>
<dbReference type="AlphaFoldDB" id="A0A7Y6NLL8"/>
<dbReference type="SUPFAM" id="SSF52518">
    <property type="entry name" value="Thiamin diphosphate-binding fold (THDP-binding)"/>
    <property type="match status" value="2"/>
</dbReference>
<proteinExistence type="inferred from homology"/>
<evidence type="ECO:0000256" key="4">
    <source>
        <dbReference type="ARBA" id="ARBA00022679"/>
    </source>
</evidence>
<dbReference type="NCBIfam" id="NF003933">
    <property type="entry name" value="PRK05444.2-2"/>
    <property type="match status" value="1"/>
</dbReference>
<dbReference type="PANTHER" id="PTHR43322">
    <property type="entry name" value="1-D-DEOXYXYLULOSE 5-PHOSPHATE SYNTHASE-RELATED"/>
    <property type="match status" value="1"/>
</dbReference>
<dbReference type="GO" id="GO:0005829">
    <property type="term" value="C:cytosol"/>
    <property type="evidence" value="ECO:0007669"/>
    <property type="project" value="TreeGrafter"/>
</dbReference>
<evidence type="ECO:0000256" key="8">
    <source>
        <dbReference type="ARBA" id="ARBA00023052"/>
    </source>
</evidence>
<feature type="binding site" evidence="11">
    <location>
        <begin position="151"/>
        <end position="152"/>
    </location>
    <ligand>
        <name>thiamine diphosphate</name>
        <dbReference type="ChEBI" id="CHEBI:58937"/>
    </ligand>
</feature>
<dbReference type="PANTHER" id="PTHR43322:SF5">
    <property type="entry name" value="1-DEOXY-D-XYLULOSE-5-PHOSPHATE SYNTHASE, CHLOROPLASTIC"/>
    <property type="match status" value="1"/>
</dbReference>
<evidence type="ECO:0000256" key="1">
    <source>
        <dbReference type="ARBA" id="ARBA00004980"/>
    </source>
</evidence>
<dbReference type="RefSeq" id="WP_176067217.1">
    <property type="nucleotide sequence ID" value="NZ_JABWMJ010000002.1"/>
</dbReference>
<accession>A0A7Y6NLL8</accession>
<dbReference type="InterPro" id="IPR009014">
    <property type="entry name" value="Transketo_C/PFOR_II"/>
</dbReference>
<dbReference type="NCBIfam" id="TIGR00204">
    <property type="entry name" value="dxs"/>
    <property type="match status" value="1"/>
</dbReference>
<gene>
    <name evidence="11 13" type="primary">dxs</name>
    <name evidence="13" type="ORF">HQN59_06450</name>
</gene>
<evidence type="ECO:0000313" key="13">
    <source>
        <dbReference type="EMBL" id="NUZ05400.1"/>
    </source>
</evidence>
<evidence type="ECO:0000256" key="7">
    <source>
        <dbReference type="ARBA" id="ARBA00022977"/>
    </source>
</evidence>
<feature type="binding site" evidence="11">
    <location>
        <position position="368"/>
    </location>
    <ligand>
        <name>thiamine diphosphate</name>
        <dbReference type="ChEBI" id="CHEBI:58937"/>
    </ligand>
</feature>
<keyword evidence="6 11" id="KW-0460">Magnesium</keyword>
<evidence type="ECO:0000256" key="6">
    <source>
        <dbReference type="ARBA" id="ARBA00022842"/>
    </source>
</evidence>
<dbReference type="UniPathway" id="UPA00064">
    <property type="reaction ID" value="UER00091"/>
</dbReference>
<feature type="binding site" evidence="11">
    <location>
        <position position="286"/>
    </location>
    <ligand>
        <name>thiamine diphosphate</name>
        <dbReference type="ChEBI" id="CHEBI:58937"/>
    </ligand>
</feature>
<keyword evidence="9 11" id="KW-0414">Isoprene biosynthesis</keyword>
<dbReference type="InterPro" id="IPR005477">
    <property type="entry name" value="Dxylulose-5-P_synthase"/>
</dbReference>
<dbReference type="InterPro" id="IPR005475">
    <property type="entry name" value="Transketolase-like_Pyr-bd"/>
</dbReference>
<comment type="pathway">
    <text evidence="1 11">Metabolic intermediate biosynthesis; 1-deoxy-D-xylulose 5-phosphate biosynthesis; 1-deoxy-D-xylulose 5-phosphate from D-glyceraldehyde 3-phosphate and pyruvate: step 1/1.</text>
</comment>
<dbReference type="InterPro" id="IPR033248">
    <property type="entry name" value="Transketolase_C"/>
</dbReference>
<comment type="function">
    <text evidence="10 11">Catalyzes the acyloin condensation reaction between C atoms 2 and 3 of pyruvate and glyceraldehyde 3-phosphate to yield 1-deoxy-D-xylulose-5-phosphate (DXP).</text>
</comment>
<dbReference type="Gene3D" id="3.40.50.970">
    <property type="match status" value="2"/>
</dbReference>
<evidence type="ECO:0000256" key="11">
    <source>
        <dbReference type="HAMAP-Rule" id="MF_00315"/>
    </source>
</evidence>
<protein>
    <recommendedName>
        <fullName evidence="11">1-deoxy-D-xylulose-5-phosphate synthase</fullName>
        <ecNumber evidence="11">2.2.1.7</ecNumber>
    </recommendedName>
    <alternativeName>
        <fullName evidence="11">1-deoxyxylulose-5-phosphate synthase</fullName>
        <shortName evidence="11">DXP synthase</shortName>
        <shortName evidence="11">DXPS</shortName>
    </alternativeName>
</protein>